<dbReference type="EMBL" id="VDFU01000004">
    <property type="protein sequence ID" value="TNC51558.1"/>
    <property type="molecule type" value="Genomic_DNA"/>
</dbReference>
<dbReference type="RefSeq" id="WP_139075665.1">
    <property type="nucleotide sequence ID" value="NZ_VDFU01000004.1"/>
</dbReference>
<dbReference type="InterPro" id="IPR010626">
    <property type="entry name" value="DUF1217"/>
</dbReference>
<dbReference type="InterPro" id="IPR023157">
    <property type="entry name" value="AGR-C-984p-like_sf"/>
</dbReference>
<gene>
    <name evidence="1" type="ORF">FHG66_05190</name>
</gene>
<protein>
    <submittedName>
        <fullName evidence="1">DUF1217 domain-containing protein</fullName>
    </submittedName>
</protein>
<organism evidence="1 2">
    <name type="scientific">Rubellimicrobium rubrum</name>
    <dbReference type="NCBI Taxonomy" id="2585369"/>
    <lineage>
        <taxon>Bacteria</taxon>
        <taxon>Pseudomonadati</taxon>
        <taxon>Pseudomonadota</taxon>
        <taxon>Alphaproteobacteria</taxon>
        <taxon>Rhodobacterales</taxon>
        <taxon>Roseobacteraceae</taxon>
        <taxon>Rubellimicrobium</taxon>
    </lineage>
</organism>
<keyword evidence="2" id="KW-1185">Reference proteome</keyword>
<name>A0A5C4N5D4_9RHOB</name>
<dbReference type="SUPFAM" id="SSF158837">
    <property type="entry name" value="AGR C 984p-like"/>
    <property type="match status" value="1"/>
</dbReference>
<reference evidence="1 2" key="1">
    <citation type="submission" date="2019-06" db="EMBL/GenBank/DDBJ databases">
        <title>YIM 131921 draft genome.</title>
        <authorList>
            <person name="Jiang L."/>
        </authorList>
    </citation>
    <scope>NUCLEOTIDE SEQUENCE [LARGE SCALE GENOMIC DNA]</scope>
    <source>
        <strain evidence="1 2">YIM 131921</strain>
    </source>
</reference>
<accession>A0A5C4N5D4</accession>
<dbReference type="Pfam" id="PF06748">
    <property type="entry name" value="DUF1217"/>
    <property type="match status" value="1"/>
</dbReference>
<dbReference type="Gene3D" id="1.10.3700.10">
    <property type="entry name" value="AGR C 984p-like"/>
    <property type="match status" value="1"/>
</dbReference>
<proteinExistence type="predicted"/>
<evidence type="ECO:0000313" key="2">
    <source>
        <dbReference type="Proteomes" id="UP000305887"/>
    </source>
</evidence>
<dbReference type="AlphaFoldDB" id="A0A5C4N5D4"/>
<evidence type="ECO:0000313" key="1">
    <source>
        <dbReference type="EMBL" id="TNC51558.1"/>
    </source>
</evidence>
<comment type="caution">
    <text evidence="1">The sequence shown here is derived from an EMBL/GenBank/DDBJ whole genome shotgun (WGS) entry which is preliminary data.</text>
</comment>
<dbReference type="Proteomes" id="UP000305887">
    <property type="component" value="Unassembled WGS sequence"/>
</dbReference>
<dbReference type="OrthoDB" id="7824597at2"/>
<sequence length="262" mass="28326">MTYQPVLPLGGYTGWRYLQRTLDTQQASFSKSAPVQRATEYFKANISKAKTAADLVGDRRLLEVALGAFGLSDDVNSKAFVQKILEGGTIKSTALANKLSDKRYAALAFEFGYGNLGARTGLSGFADKIIAKYQQQAFQEAVGDQNNDFRMALNLSEGIKDITGKTQNTNAQWYLVMGNAPLKQVFQKAMGLPASLSAINVDKQLTAFKDRAQSIFGTTKVSDFADPAKQEKLVRLFLLRSESQSSAASPASMALQLLGGAG</sequence>